<evidence type="ECO:0000313" key="3">
    <source>
        <dbReference type="Proteomes" id="UP000177506"/>
    </source>
</evidence>
<feature type="signal peptide" evidence="1">
    <location>
        <begin position="1"/>
        <end position="19"/>
    </location>
</feature>
<evidence type="ECO:0000256" key="1">
    <source>
        <dbReference type="SAM" id="SignalP"/>
    </source>
</evidence>
<gene>
    <name evidence="2" type="ORF">BEN49_14885</name>
</gene>
<dbReference type="OrthoDB" id="885850at2"/>
<comment type="caution">
    <text evidence="2">The sequence shown here is derived from an EMBL/GenBank/DDBJ whole genome shotgun (WGS) entry which is preliminary data.</text>
</comment>
<reference evidence="2 3" key="1">
    <citation type="submission" date="2016-08" db="EMBL/GenBank/DDBJ databases">
        <title>Hymenobacter coccineus sp. nov., Hymenobacter lapidarius sp. nov. and Hymenobacter glacialis sp. nov., isolated from Antarctic soil.</title>
        <authorList>
            <person name="Sedlacek I."/>
            <person name="Kralova S."/>
            <person name="Kyrova K."/>
            <person name="Maslanova I."/>
            <person name="Stankova E."/>
            <person name="Vrbovska V."/>
            <person name="Nemec M."/>
            <person name="Bartak M."/>
            <person name="Svec P."/>
            <person name="Busse H.-J."/>
            <person name="Pantucek R."/>
        </authorList>
    </citation>
    <scope>NUCLEOTIDE SEQUENCE [LARGE SCALE GENOMIC DNA]</scope>
    <source>
        <strain evidence="2 3">CCM 8649</strain>
    </source>
</reference>
<dbReference type="AlphaFoldDB" id="A0A1G1STC1"/>
<organism evidence="2 3">
    <name type="scientific">Hymenobacter coccineus</name>
    <dbReference type="NCBI Taxonomy" id="1908235"/>
    <lineage>
        <taxon>Bacteria</taxon>
        <taxon>Pseudomonadati</taxon>
        <taxon>Bacteroidota</taxon>
        <taxon>Cytophagia</taxon>
        <taxon>Cytophagales</taxon>
        <taxon>Hymenobacteraceae</taxon>
        <taxon>Hymenobacter</taxon>
    </lineage>
</organism>
<keyword evidence="3" id="KW-1185">Reference proteome</keyword>
<dbReference type="RefSeq" id="WP_070747065.1">
    <property type="nucleotide sequence ID" value="NZ_MDZA01000441.1"/>
</dbReference>
<evidence type="ECO:0008006" key="4">
    <source>
        <dbReference type="Google" id="ProtNLM"/>
    </source>
</evidence>
<evidence type="ECO:0000313" key="2">
    <source>
        <dbReference type="EMBL" id="OGX81851.1"/>
    </source>
</evidence>
<sequence>MKKFFVLAAVTLAATGSWAFYPKAAESTAYMMVIGNFTLNSFSADANVTTLLPNGQQSEQVVDVKIRSAEKITIGFVEVQKAALAKANDLAKSGWRIVSASPSTFTKTGTTYVNQTVYLLEKR</sequence>
<keyword evidence="1" id="KW-0732">Signal</keyword>
<accession>A0A1G1STC1</accession>
<feature type="chain" id="PRO_5009578377" description="DUF4177 domain-containing protein" evidence="1">
    <location>
        <begin position="20"/>
        <end position="123"/>
    </location>
</feature>
<name>A0A1G1STC1_9BACT</name>
<dbReference type="Proteomes" id="UP000177506">
    <property type="component" value="Unassembled WGS sequence"/>
</dbReference>
<proteinExistence type="predicted"/>
<dbReference type="EMBL" id="MDZA01000441">
    <property type="protein sequence ID" value="OGX81851.1"/>
    <property type="molecule type" value="Genomic_DNA"/>
</dbReference>
<protein>
    <recommendedName>
        <fullName evidence="4">DUF4177 domain-containing protein</fullName>
    </recommendedName>
</protein>